<dbReference type="Pfam" id="PF11875">
    <property type="entry name" value="DnaJ-like_C11_C"/>
    <property type="match status" value="1"/>
</dbReference>
<feature type="transmembrane region" description="Helical" evidence="5">
    <location>
        <begin position="363"/>
        <end position="383"/>
    </location>
</feature>
<keyword evidence="2 5" id="KW-0472">Membrane</keyword>
<evidence type="ECO:0000259" key="6">
    <source>
        <dbReference type="PROSITE" id="PS50076"/>
    </source>
</evidence>
<dbReference type="RefSeq" id="XP_016454303.1">
    <property type="nucleotide sequence ID" value="XM_016598817.1"/>
</dbReference>
<keyword evidence="4" id="KW-0175">Coiled coil</keyword>
<dbReference type="InterPro" id="IPR024586">
    <property type="entry name" value="DnaJ-like_C11_C"/>
</dbReference>
<dbReference type="PROSITE" id="PS50076">
    <property type="entry name" value="DNAJ_2"/>
    <property type="match status" value="1"/>
</dbReference>
<evidence type="ECO:0000313" key="7">
    <source>
        <dbReference type="Proteomes" id="UP000790787"/>
    </source>
</evidence>
<evidence type="ECO:0000313" key="8">
    <source>
        <dbReference type="RefSeq" id="XP_016454303.1"/>
    </source>
</evidence>
<dbReference type="PROSITE" id="PS00636">
    <property type="entry name" value="DNAJ_1"/>
    <property type="match status" value="1"/>
</dbReference>
<keyword evidence="5" id="KW-1133">Transmembrane helix</keyword>
<keyword evidence="7" id="KW-1185">Reference proteome</keyword>
<dbReference type="InterPro" id="IPR036869">
    <property type="entry name" value="J_dom_sf"/>
</dbReference>
<evidence type="ECO:0000256" key="3">
    <source>
        <dbReference type="ARBA" id="ARBA00023186"/>
    </source>
</evidence>
<dbReference type="PANTHER" id="PTHR44914:SF1">
    <property type="entry name" value="CHAPERONE PROTEIN DNAJ 13"/>
    <property type="match status" value="1"/>
</dbReference>
<evidence type="ECO:0000256" key="5">
    <source>
        <dbReference type="SAM" id="Phobius"/>
    </source>
</evidence>
<dbReference type="PANTHER" id="PTHR44914">
    <property type="entry name" value="CHAPERONE PROTEIN DNAJ 13"/>
    <property type="match status" value="1"/>
</dbReference>
<keyword evidence="5" id="KW-0812">Transmembrane</keyword>
<dbReference type="Gene3D" id="1.10.287.110">
    <property type="entry name" value="DnaJ domain"/>
    <property type="match status" value="1"/>
</dbReference>
<dbReference type="InterPro" id="IPR018253">
    <property type="entry name" value="DnaJ_domain_CS"/>
</dbReference>
<gene>
    <name evidence="8" type="primary">LOC107778537</name>
</gene>
<proteinExistence type="predicted"/>
<keyword evidence="3" id="KW-0143">Chaperone</keyword>
<dbReference type="Pfam" id="PF22774">
    <property type="entry name" value="DNAJC11_beta-barrel"/>
    <property type="match status" value="1"/>
</dbReference>
<evidence type="ECO:0000256" key="2">
    <source>
        <dbReference type="ARBA" id="ARBA00023136"/>
    </source>
</evidence>
<dbReference type="GO" id="GO:0016020">
    <property type="term" value="C:membrane"/>
    <property type="evidence" value="ECO:0007669"/>
    <property type="project" value="UniProtKB-SubCell"/>
</dbReference>
<dbReference type="Pfam" id="PF00226">
    <property type="entry name" value="DnaJ"/>
    <property type="match status" value="1"/>
</dbReference>
<dbReference type="GeneID" id="107778537"/>
<dbReference type="InterPro" id="IPR055225">
    <property type="entry name" value="DNAJC11-like_beta-barrel"/>
</dbReference>
<evidence type="ECO:0000256" key="4">
    <source>
        <dbReference type="SAM" id="Coils"/>
    </source>
</evidence>
<dbReference type="AlphaFoldDB" id="A0A1S3YQ92"/>
<dbReference type="OrthoDB" id="10250354at2759"/>
<sequence>MREEESGPQNRELYALLHISPEASDEEIRKAYRQWAQIYHPDKYQAAEMKEIATENFQRICEAYEILSDENKRQIYDIYGMEGVNSGLELGTKLNKAEEIKEELEKLRRQKELQKVAAHLRPSGSILANLSLPQFLEGDGIMKGMAMASEVQSQMSKHNAVAIGGNLAVNGNAGGGAASVVFRHQMSSVSSIEFMGSMGLRALLGVQTTRHISTHSTATMGLAMSLRDGSVNLSNTWTRQLSDTAHGNIQLSLGPESSIAVGWQKKEQKRSASGEIKIGTGSFGATAHYTHRFSTKSHGRIAGRIGSTALELELGGGRKISEFSTVRMLYTVGIQGIFWKFELHRGGQKLIVPVLLSRQLNPFFATGAFVIPTSLYFVLKRFVVKPFYLKREKQKASENMEKTLGQLHEGVKKSGIMGFCDPCPGEPKQLYVEYTFDGNNFEVIVDDLDELLIPQDSHRI</sequence>
<dbReference type="SMART" id="SM00271">
    <property type="entry name" value="DnaJ"/>
    <property type="match status" value="1"/>
</dbReference>
<dbReference type="SUPFAM" id="SSF46565">
    <property type="entry name" value="Chaperone J-domain"/>
    <property type="match status" value="1"/>
</dbReference>
<dbReference type="RefSeq" id="XP_016454303.1">
    <property type="nucleotide sequence ID" value="XM_016598817.2"/>
</dbReference>
<reference evidence="8" key="2">
    <citation type="submission" date="2025-08" db="UniProtKB">
        <authorList>
            <consortium name="RefSeq"/>
        </authorList>
    </citation>
    <scope>IDENTIFICATION</scope>
    <source>
        <tissue evidence="8">Leaf</tissue>
    </source>
</reference>
<organism evidence="7 8">
    <name type="scientific">Nicotiana tabacum</name>
    <name type="common">Common tobacco</name>
    <dbReference type="NCBI Taxonomy" id="4097"/>
    <lineage>
        <taxon>Eukaryota</taxon>
        <taxon>Viridiplantae</taxon>
        <taxon>Streptophyta</taxon>
        <taxon>Embryophyta</taxon>
        <taxon>Tracheophyta</taxon>
        <taxon>Spermatophyta</taxon>
        <taxon>Magnoliopsida</taxon>
        <taxon>eudicotyledons</taxon>
        <taxon>Gunneridae</taxon>
        <taxon>Pentapetalae</taxon>
        <taxon>asterids</taxon>
        <taxon>lamiids</taxon>
        <taxon>Solanales</taxon>
        <taxon>Solanaceae</taxon>
        <taxon>Nicotianoideae</taxon>
        <taxon>Nicotianeae</taxon>
        <taxon>Nicotiana</taxon>
    </lineage>
</organism>
<comment type="subcellular location">
    <subcellularLocation>
        <location evidence="1">Membrane</location>
    </subcellularLocation>
</comment>
<evidence type="ECO:0000256" key="1">
    <source>
        <dbReference type="ARBA" id="ARBA00004370"/>
    </source>
</evidence>
<feature type="domain" description="J" evidence="6">
    <location>
        <begin position="12"/>
        <end position="80"/>
    </location>
</feature>
<dbReference type="Proteomes" id="UP000790787">
    <property type="component" value="Chromosome 23"/>
</dbReference>
<dbReference type="InterPro" id="IPR042162">
    <property type="entry name" value="AtJ13"/>
</dbReference>
<dbReference type="PRINTS" id="PR00625">
    <property type="entry name" value="JDOMAIN"/>
</dbReference>
<accession>A0A1S3YQ92</accession>
<protein>
    <submittedName>
        <fullName evidence="8">Chaperone protein dnaJ 13 isoform X2</fullName>
    </submittedName>
</protein>
<name>A0A1S3YQ92_TOBAC</name>
<reference evidence="7" key="1">
    <citation type="journal article" date="2014" name="Nat. Commun.">
        <title>The tobacco genome sequence and its comparison with those of tomato and potato.</title>
        <authorList>
            <person name="Sierro N."/>
            <person name="Battey J.N."/>
            <person name="Ouadi S."/>
            <person name="Bakaher N."/>
            <person name="Bovet L."/>
            <person name="Willig A."/>
            <person name="Goepfert S."/>
            <person name="Peitsch M.C."/>
            <person name="Ivanov N.V."/>
        </authorList>
    </citation>
    <scope>NUCLEOTIDE SEQUENCE [LARGE SCALE GENOMIC DNA]</scope>
</reference>
<dbReference type="CDD" id="cd06257">
    <property type="entry name" value="DnaJ"/>
    <property type="match status" value="1"/>
</dbReference>
<dbReference type="InterPro" id="IPR001623">
    <property type="entry name" value="DnaJ_domain"/>
</dbReference>
<feature type="coiled-coil region" evidence="4">
    <location>
        <begin position="90"/>
        <end position="117"/>
    </location>
</feature>